<dbReference type="Proteomes" id="UP000261560">
    <property type="component" value="Unplaced"/>
</dbReference>
<dbReference type="RefSeq" id="XP_024147693.1">
    <property type="nucleotide sequence ID" value="XM_024291925.2"/>
</dbReference>
<dbReference type="PANTHER" id="PTHR45161">
    <property type="entry name" value="CYTOSKELETON-ASSOCIATED PROTEIN 4"/>
    <property type="match status" value="1"/>
</dbReference>
<feature type="coiled-coil region" evidence="7">
    <location>
        <begin position="450"/>
        <end position="527"/>
    </location>
</feature>
<evidence type="ECO:0000313" key="10">
    <source>
        <dbReference type="Ensembl" id="ENSOMEP00000004687.1"/>
    </source>
</evidence>
<evidence type="ECO:0000313" key="11">
    <source>
        <dbReference type="Proteomes" id="UP000261560"/>
    </source>
</evidence>
<dbReference type="GO" id="GO:0005886">
    <property type="term" value="C:plasma membrane"/>
    <property type="evidence" value="ECO:0007669"/>
    <property type="project" value="UniProtKB-SubCell"/>
</dbReference>
<evidence type="ECO:0000256" key="3">
    <source>
        <dbReference type="ARBA" id="ARBA00022475"/>
    </source>
</evidence>
<evidence type="ECO:0000256" key="2">
    <source>
        <dbReference type="ARBA" id="ARBA00004496"/>
    </source>
</evidence>
<keyword evidence="7" id="KW-0175">Coiled coil</keyword>
<evidence type="ECO:0000256" key="9">
    <source>
        <dbReference type="SAM" id="Phobius"/>
    </source>
</evidence>
<keyword evidence="5" id="KW-0597">Phosphoprotein</keyword>
<evidence type="ECO:0000256" key="1">
    <source>
        <dbReference type="ARBA" id="ARBA00004236"/>
    </source>
</evidence>
<dbReference type="Ensembl" id="ENSOMET00000008745.1">
    <property type="protein sequence ID" value="ENSOMEP00000004687.1"/>
    <property type="gene ID" value="ENSOMEG00000005666.1"/>
</dbReference>
<dbReference type="AlphaFoldDB" id="A0A3B3BHJ5"/>
<dbReference type="GeneTree" id="ENSGT00390000015968"/>
<keyword evidence="11" id="KW-1185">Reference proteome</keyword>
<accession>A0A3B3BHJ5</accession>
<dbReference type="GO" id="GO:0005737">
    <property type="term" value="C:cytoplasm"/>
    <property type="evidence" value="ECO:0007669"/>
    <property type="project" value="UniProtKB-SubCell"/>
</dbReference>
<dbReference type="GeneID" id="112158500"/>
<dbReference type="PaxDb" id="30732-ENSOMEP00000004687"/>
<feature type="region of interest" description="Disordered" evidence="8">
    <location>
        <begin position="1"/>
        <end position="42"/>
    </location>
</feature>
<evidence type="ECO:0000256" key="5">
    <source>
        <dbReference type="ARBA" id="ARBA00022553"/>
    </source>
</evidence>
<dbReference type="Gene3D" id="1.10.287.1490">
    <property type="match status" value="1"/>
</dbReference>
<reference evidence="10" key="1">
    <citation type="submission" date="2025-08" db="UniProtKB">
        <authorList>
            <consortium name="Ensembl"/>
        </authorList>
    </citation>
    <scope>IDENTIFICATION</scope>
</reference>
<dbReference type="CTD" id="10970"/>
<keyword evidence="6 9" id="KW-0472">Membrane</keyword>
<keyword evidence="9" id="KW-0812">Transmembrane</keyword>
<keyword evidence="9" id="KW-1133">Transmembrane helix</keyword>
<keyword evidence="3" id="KW-1003">Cell membrane</keyword>
<dbReference type="KEGG" id="oml:112158500"/>
<feature type="coiled-coil region" evidence="7">
    <location>
        <begin position="298"/>
        <end position="357"/>
    </location>
</feature>
<feature type="coiled-coil region" evidence="7">
    <location>
        <begin position="238"/>
        <end position="272"/>
    </location>
</feature>
<dbReference type="OrthoDB" id="9944809at2759"/>
<evidence type="ECO:0000256" key="8">
    <source>
        <dbReference type="SAM" id="MobiDB-lite"/>
    </source>
</evidence>
<protein>
    <submittedName>
        <fullName evidence="10">Cytoskeleton associated protein 4</fullName>
    </submittedName>
</protein>
<reference evidence="10" key="2">
    <citation type="submission" date="2025-09" db="UniProtKB">
        <authorList>
            <consortium name="Ensembl"/>
        </authorList>
    </citation>
    <scope>IDENTIFICATION</scope>
</reference>
<proteinExistence type="predicted"/>
<dbReference type="STRING" id="30732.ENSOMEP00000004687"/>
<evidence type="ECO:0000256" key="6">
    <source>
        <dbReference type="ARBA" id="ARBA00023136"/>
    </source>
</evidence>
<evidence type="ECO:0000256" key="4">
    <source>
        <dbReference type="ARBA" id="ARBA00022490"/>
    </source>
</evidence>
<organism evidence="10 11">
    <name type="scientific">Oryzias melastigma</name>
    <name type="common">Marine medaka</name>
    <dbReference type="NCBI Taxonomy" id="30732"/>
    <lineage>
        <taxon>Eukaryota</taxon>
        <taxon>Metazoa</taxon>
        <taxon>Chordata</taxon>
        <taxon>Craniata</taxon>
        <taxon>Vertebrata</taxon>
        <taxon>Euteleostomi</taxon>
        <taxon>Actinopterygii</taxon>
        <taxon>Neopterygii</taxon>
        <taxon>Teleostei</taxon>
        <taxon>Neoteleostei</taxon>
        <taxon>Acanthomorphata</taxon>
        <taxon>Ovalentaria</taxon>
        <taxon>Atherinomorphae</taxon>
        <taxon>Beloniformes</taxon>
        <taxon>Adrianichthyidae</taxon>
        <taxon>Oryziinae</taxon>
        <taxon>Oryzias</taxon>
    </lineage>
</organism>
<name>A0A3B3BHJ5_ORYME</name>
<evidence type="ECO:0000256" key="7">
    <source>
        <dbReference type="SAM" id="Coils"/>
    </source>
</evidence>
<dbReference type="OMA" id="VFYAAMI"/>
<comment type="subcellular location">
    <subcellularLocation>
        <location evidence="1">Cell membrane</location>
    </subcellularLocation>
    <subcellularLocation>
        <location evidence="2">Cytoplasm</location>
    </subcellularLocation>
</comment>
<dbReference type="PANTHER" id="PTHR45161:SF1">
    <property type="entry name" value="CYTOSKELETON-ASSOCIATED PROTEIN 4"/>
    <property type="match status" value="1"/>
</dbReference>
<sequence length="587" mass="63349">MSKHRQKSSEKSPAPAPEDAPKKPQKSSNATTNGGPGGPQGPRASSGCLGLFASTLFYVALIGAAGFAAFHLQQVVEEFRHANAKHDESARHNAEMSGKMESVVQQVDSLRSVVDGLESSLGITRRELEAAVTRMKRGEVETRRVEEALQNLQNDLLKDLSDGVKEVKEARERDFSSLERTVEERLAEVSQSIRASVVEFTEAQGEVQTQLADLKARLGGIEDPTLIKQELSAIVDVVAEIKTANQAADATADSLRQQIGAVREEIQTRNREVSSFAEEIQSVRTLVQKTTGSLKQSLSEVEAQVQTVKEEREALQSGVEQAAHTARGVEERADAAVAQTQKKLEDLDVRVKASEEVSDSLSASLSDLTVKIESLLAKYDDHESSVASQGGAVEKIKADLEVVKSSVEELRSKASAGGELMASGGVDQQQVDDLEKRVAAVEEMNFQSKLEDHDEAIAALQEVLQRTSQELAGLSESMAGGEKSSVEELRSEVAALSGEQTALQAKDSDLDLQVEELKARLAALEESSSRVNPEQLESLRTMVGGLESKAARLEGHDEAIAALQGELQTTIQTLHALAKDKSEDKDL</sequence>
<feature type="transmembrane region" description="Helical" evidence="9">
    <location>
        <begin position="49"/>
        <end position="70"/>
    </location>
</feature>
<keyword evidence="4" id="KW-0963">Cytoplasm</keyword>